<gene>
    <name evidence="1" type="ORF">SPSYN_00345</name>
</gene>
<proteinExistence type="predicted"/>
<reference evidence="1" key="1">
    <citation type="submission" date="2016-02" db="EMBL/GenBank/DDBJ databases">
        <title>Draft Genome Sequence of Sporotomaculum syntrophicum Strain FB, a Syntrophic Benzoate Degrader.</title>
        <authorList>
            <person name="Nobu M.K."/>
            <person name="Narihiro T."/>
            <person name="Qiu Y.-L."/>
            <person name="Ohashi A."/>
            <person name="Liu W.-T."/>
            <person name="Yuji S."/>
        </authorList>
    </citation>
    <scope>NUCLEOTIDE SEQUENCE</scope>
    <source>
        <strain evidence="1">FB</strain>
    </source>
</reference>
<accession>A0A9D2WTF5</accession>
<dbReference type="AlphaFoldDB" id="A0A9D2WTF5"/>
<dbReference type="EMBL" id="LSRS01000001">
    <property type="protein sequence ID" value="KAF1086626.1"/>
    <property type="molecule type" value="Genomic_DNA"/>
</dbReference>
<dbReference type="GO" id="GO:0050797">
    <property type="term" value="F:thymidylate synthase (FAD) activity"/>
    <property type="evidence" value="ECO:0007669"/>
    <property type="project" value="InterPro"/>
</dbReference>
<dbReference type="GO" id="GO:0006231">
    <property type="term" value="P:dTMP biosynthetic process"/>
    <property type="evidence" value="ECO:0007669"/>
    <property type="project" value="InterPro"/>
</dbReference>
<evidence type="ECO:0000313" key="2">
    <source>
        <dbReference type="Proteomes" id="UP000798488"/>
    </source>
</evidence>
<dbReference type="GO" id="GO:0050660">
    <property type="term" value="F:flavin adenine dinucleotide binding"/>
    <property type="evidence" value="ECO:0007669"/>
    <property type="project" value="InterPro"/>
</dbReference>
<dbReference type="OrthoDB" id="1807126at2"/>
<sequence>MSAPVLLVQIPPKEDQQQDATGSSTENELIAIAVYEKDGLLPPSVLTQRVFDAETPFRFPSEISQGATKTRIVYRYNLTQWHELLEATNMPNTAESIKQIMIPMLLYLQQLYPDIFNDIEYDRDFNKDEYAEVIPMA</sequence>
<dbReference type="InterPro" id="IPR036098">
    <property type="entry name" value="Thymidylate_synthase_ThyX_sf"/>
</dbReference>
<dbReference type="Gene3D" id="3.30.70.3180">
    <property type="match status" value="1"/>
</dbReference>
<organism evidence="1 2">
    <name type="scientific">Sporotomaculum syntrophicum</name>
    <dbReference type="NCBI Taxonomy" id="182264"/>
    <lineage>
        <taxon>Bacteria</taxon>
        <taxon>Bacillati</taxon>
        <taxon>Bacillota</taxon>
        <taxon>Clostridia</taxon>
        <taxon>Eubacteriales</taxon>
        <taxon>Desulfallaceae</taxon>
        <taxon>Sporotomaculum</taxon>
    </lineage>
</organism>
<evidence type="ECO:0000313" key="1">
    <source>
        <dbReference type="EMBL" id="KAF1086626.1"/>
    </source>
</evidence>
<name>A0A9D2WTF5_9FIRM</name>
<dbReference type="RefSeq" id="WP_161820765.1">
    <property type="nucleotide sequence ID" value="NZ_LSRS01000001.1"/>
</dbReference>
<protein>
    <submittedName>
        <fullName evidence="1">Uncharacterized protein</fullName>
    </submittedName>
</protein>
<keyword evidence="2" id="KW-1185">Reference proteome</keyword>
<dbReference type="Proteomes" id="UP000798488">
    <property type="component" value="Unassembled WGS sequence"/>
</dbReference>
<comment type="caution">
    <text evidence="1">The sequence shown here is derived from an EMBL/GenBank/DDBJ whole genome shotgun (WGS) entry which is preliminary data.</text>
</comment>